<comment type="similarity">
    <text evidence="4">Belongs to the MoaD family.</text>
</comment>
<comment type="pathway">
    <text evidence="1">Cofactor biosynthesis; molybdopterin biosynthesis.</text>
</comment>
<evidence type="ECO:0000256" key="3">
    <source>
        <dbReference type="ARBA" id="ARBA00023150"/>
    </source>
</evidence>
<dbReference type="FunFam" id="3.10.20.30:FF:000010">
    <property type="entry name" value="Molybdopterin synthase sulfur carrier subunit"/>
    <property type="match status" value="1"/>
</dbReference>
<dbReference type="AlphaFoldDB" id="A0A7Y0Q7F2"/>
<dbReference type="RefSeq" id="WP_169075453.1">
    <property type="nucleotide sequence ID" value="NZ_JABBXH010000003.1"/>
</dbReference>
<dbReference type="CDD" id="cd00754">
    <property type="entry name" value="Ubl_MoaD"/>
    <property type="match status" value="1"/>
</dbReference>
<protein>
    <recommendedName>
        <fullName evidence="5">Molybdopterin synthase sulfur carrier subunit</fullName>
    </recommendedName>
</protein>
<dbReference type="Pfam" id="PF02597">
    <property type="entry name" value="ThiS"/>
    <property type="match status" value="1"/>
</dbReference>
<dbReference type="InterPro" id="IPR016155">
    <property type="entry name" value="Mopterin_synth/thiamin_S_b"/>
</dbReference>
<keyword evidence="3" id="KW-0501">Molybdenum cofactor biosynthesis</keyword>
<dbReference type="NCBIfam" id="TIGR01682">
    <property type="entry name" value="moaD"/>
    <property type="match status" value="1"/>
</dbReference>
<comment type="caution">
    <text evidence="6">The sequence shown here is derived from an EMBL/GenBank/DDBJ whole genome shotgun (WGS) entry which is preliminary data.</text>
</comment>
<name>A0A7Y0Q7F2_9GAMM</name>
<evidence type="ECO:0000313" key="7">
    <source>
        <dbReference type="Proteomes" id="UP000568664"/>
    </source>
</evidence>
<evidence type="ECO:0000256" key="4">
    <source>
        <dbReference type="ARBA" id="ARBA00024200"/>
    </source>
</evidence>
<dbReference type="InterPro" id="IPR044672">
    <property type="entry name" value="MOCS2A"/>
</dbReference>
<evidence type="ECO:0000256" key="5">
    <source>
        <dbReference type="ARBA" id="ARBA00024247"/>
    </source>
</evidence>
<gene>
    <name evidence="6" type="primary">moaD</name>
    <name evidence="6" type="ORF">HII17_11200</name>
</gene>
<accession>A0A7Y0Q7F2</accession>
<organism evidence="6 7">
    <name type="scientific">Thalassotalea algicola</name>
    <dbReference type="NCBI Taxonomy" id="2716224"/>
    <lineage>
        <taxon>Bacteria</taxon>
        <taxon>Pseudomonadati</taxon>
        <taxon>Pseudomonadota</taxon>
        <taxon>Gammaproteobacteria</taxon>
        <taxon>Alteromonadales</taxon>
        <taxon>Colwelliaceae</taxon>
        <taxon>Thalassotalea</taxon>
    </lineage>
</organism>
<dbReference type="PANTHER" id="PTHR33359">
    <property type="entry name" value="MOLYBDOPTERIN SYNTHASE SULFUR CARRIER SUBUNIT"/>
    <property type="match status" value="1"/>
</dbReference>
<keyword evidence="7" id="KW-1185">Reference proteome</keyword>
<evidence type="ECO:0000256" key="2">
    <source>
        <dbReference type="ARBA" id="ARBA00022741"/>
    </source>
</evidence>
<dbReference type="PANTHER" id="PTHR33359:SF1">
    <property type="entry name" value="MOLYBDOPTERIN SYNTHASE SULFUR CARRIER SUBUNIT"/>
    <property type="match status" value="1"/>
</dbReference>
<dbReference type="GO" id="GO:0006777">
    <property type="term" value="P:Mo-molybdopterin cofactor biosynthetic process"/>
    <property type="evidence" value="ECO:0007669"/>
    <property type="project" value="UniProtKB-KW"/>
</dbReference>
<reference evidence="6 7" key="1">
    <citation type="submission" date="2020-04" db="EMBL/GenBank/DDBJ databases">
        <title>Thalassotalea sp. M1531, isolated from the surface of marine red alga.</title>
        <authorList>
            <person name="Pang L."/>
            <person name="Lu D.-C."/>
        </authorList>
    </citation>
    <scope>NUCLEOTIDE SEQUENCE [LARGE SCALE GENOMIC DNA]</scope>
    <source>
        <strain evidence="6 7">M1531</strain>
    </source>
</reference>
<evidence type="ECO:0000313" key="6">
    <source>
        <dbReference type="EMBL" id="NMP32136.1"/>
    </source>
</evidence>
<dbReference type="EMBL" id="JABBXH010000003">
    <property type="protein sequence ID" value="NMP32136.1"/>
    <property type="molecule type" value="Genomic_DNA"/>
</dbReference>
<dbReference type="Proteomes" id="UP000568664">
    <property type="component" value="Unassembled WGS sequence"/>
</dbReference>
<keyword evidence="2" id="KW-0547">Nucleotide-binding</keyword>
<evidence type="ECO:0000256" key="1">
    <source>
        <dbReference type="ARBA" id="ARBA00005046"/>
    </source>
</evidence>
<dbReference type="GO" id="GO:0000166">
    <property type="term" value="F:nucleotide binding"/>
    <property type="evidence" value="ECO:0007669"/>
    <property type="project" value="UniProtKB-KW"/>
</dbReference>
<dbReference type="InterPro" id="IPR003749">
    <property type="entry name" value="ThiS/MoaD-like"/>
</dbReference>
<dbReference type="Gene3D" id="3.10.20.30">
    <property type="match status" value="1"/>
</dbReference>
<dbReference type="SUPFAM" id="SSF54285">
    <property type="entry name" value="MoaD/ThiS"/>
    <property type="match status" value="1"/>
</dbReference>
<proteinExistence type="inferred from homology"/>
<dbReference type="InterPro" id="IPR012675">
    <property type="entry name" value="Beta-grasp_dom_sf"/>
</dbReference>
<sequence>MLTVLFFARLREQLGQSSVTIELPRDDFTLGQLTELLIEQQPDWQKLLENTSILTSVNQQMVDNDHVINDGDEVAYFPPVTGG</sequence>
<dbReference type="UniPathway" id="UPA00344"/>
<dbReference type="GO" id="GO:1990133">
    <property type="term" value="C:molybdopterin adenylyltransferase complex"/>
    <property type="evidence" value="ECO:0007669"/>
    <property type="project" value="TreeGrafter"/>
</dbReference>